<evidence type="ECO:0000259" key="21">
    <source>
        <dbReference type="PROSITE" id="PS51914"/>
    </source>
</evidence>
<dbReference type="RefSeq" id="XP_003855064.1">
    <property type="nucleotide sequence ID" value="XM_003855016.1"/>
</dbReference>
<keyword evidence="17" id="KW-0968">Cytoplasmic vesicle</keyword>
<evidence type="ECO:0000256" key="12">
    <source>
        <dbReference type="ARBA" id="ARBA00023006"/>
    </source>
</evidence>
<dbReference type="GO" id="GO:0030659">
    <property type="term" value="C:cytoplasmic vesicle membrane"/>
    <property type="evidence" value="ECO:0007669"/>
    <property type="project" value="UniProtKB-SubCell"/>
</dbReference>
<evidence type="ECO:0000256" key="9">
    <source>
        <dbReference type="ARBA" id="ARBA00022729"/>
    </source>
</evidence>
<organism evidence="22 23">
    <name type="scientific">Zymoseptoria tritici (strain CBS 115943 / IPO323)</name>
    <name type="common">Speckled leaf blotch fungus</name>
    <name type="synonym">Septoria tritici</name>
    <dbReference type="NCBI Taxonomy" id="336722"/>
    <lineage>
        <taxon>Eukaryota</taxon>
        <taxon>Fungi</taxon>
        <taxon>Dikarya</taxon>
        <taxon>Ascomycota</taxon>
        <taxon>Pezizomycotina</taxon>
        <taxon>Dothideomycetes</taxon>
        <taxon>Dothideomycetidae</taxon>
        <taxon>Mycosphaerellales</taxon>
        <taxon>Mycosphaerellaceae</taxon>
        <taxon>Zymoseptoria</taxon>
    </lineage>
</organism>
<dbReference type="Pfam" id="PF09451">
    <property type="entry name" value="ATG27"/>
    <property type="match status" value="1"/>
</dbReference>
<keyword evidence="8 19" id="KW-0812">Transmembrane</keyword>
<evidence type="ECO:0000256" key="4">
    <source>
        <dbReference type="ARBA" id="ARBA00004614"/>
    </source>
</evidence>
<dbReference type="AlphaFoldDB" id="F9X3V0"/>
<dbReference type="PANTHER" id="PTHR15071:SF13">
    <property type="entry name" value="AUTOPHAGY-RELATED PROTEIN 27"/>
    <property type="match status" value="1"/>
</dbReference>
<comment type="similarity">
    <text evidence="5">Belongs to the ATG27 family.</text>
</comment>
<keyword evidence="13" id="KW-0333">Golgi apparatus</keyword>
<evidence type="ECO:0000256" key="7">
    <source>
        <dbReference type="ARBA" id="ARBA00022448"/>
    </source>
</evidence>
<evidence type="ECO:0000256" key="20">
    <source>
        <dbReference type="SAM" id="SignalP"/>
    </source>
</evidence>
<keyword evidence="7" id="KW-0813">Transport</keyword>
<evidence type="ECO:0000256" key="17">
    <source>
        <dbReference type="ARBA" id="ARBA00023329"/>
    </source>
</evidence>
<dbReference type="Gene3D" id="2.70.130.10">
    <property type="entry name" value="Mannose-6-phosphate receptor binding domain"/>
    <property type="match status" value="1"/>
</dbReference>
<feature type="region of interest" description="Disordered" evidence="18">
    <location>
        <begin position="183"/>
        <end position="212"/>
    </location>
</feature>
<feature type="compositionally biased region" description="Basic and acidic residues" evidence="18">
    <location>
        <begin position="190"/>
        <end position="208"/>
    </location>
</feature>
<dbReference type="InterPro" id="IPR009011">
    <property type="entry name" value="Man6P_isomerase_rcpt-bd_dom_sf"/>
</dbReference>
<dbReference type="GO" id="GO:0034045">
    <property type="term" value="C:phagophore assembly site membrane"/>
    <property type="evidence" value="ECO:0007669"/>
    <property type="project" value="UniProtKB-SubCell"/>
</dbReference>
<keyword evidence="23" id="KW-1185">Reference proteome</keyword>
<evidence type="ECO:0000313" key="22">
    <source>
        <dbReference type="EMBL" id="EGP90040.1"/>
    </source>
</evidence>
<dbReference type="OMA" id="GSSHWGF"/>
<feature type="signal peptide" evidence="20">
    <location>
        <begin position="1"/>
        <end position="16"/>
    </location>
</feature>
<keyword evidence="9 20" id="KW-0732">Signal</keyword>
<evidence type="ECO:0000256" key="16">
    <source>
        <dbReference type="ARBA" id="ARBA00023157"/>
    </source>
</evidence>
<feature type="region of interest" description="Disordered" evidence="18">
    <location>
        <begin position="110"/>
        <end position="145"/>
    </location>
</feature>
<keyword evidence="10" id="KW-0653">Protein transport</keyword>
<evidence type="ECO:0000256" key="19">
    <source>
        <dbReference type="SAM" id="Phobius"/>
    </source>
</evidence>
<feature type="transmembrane region" description="Helical" evidence="19">
    <location>
        <begin position="257"/>
        <end position="281"/>
    </location>
</feature>
<evidence type="ECO:0000256" key="3">
    <source>
        <dbReference type="ARBA" id="ARBA00004472"/>
    </source>
</evidence>
<keyword evidence="14" id="KW-0496">Mitochondrion</keyword>
<name>F9X3V0_ZYMTI</name>
<dbReference type="InParanoid" id="F9X3V0"/>
<evidence type="ECO:0000256" key="10">
    <source>
        <dbReference type="ARBA" id="ARBA00022927"/>
    </source>
</evidence>
<dbReference type="KEGG" id="ztr:MYCGRDRAFT_108192"/>
<keyword evidence="15 19" id="KW-0472">Membrane</keyword>
<dbReference type="Proteomes" id="UP000008062">
    <property type="component" value="Chromosome 2"/>
</dbReference>
<dbReference type="GO" id="GO:0006914">
    <property type="term" value="P:autophagy"/>
    <property type="evidence" value="ECO:0007669"/>
    <property type="project" value="UniProtKB-KW"/>
</dbReference>
<evidence type="ECO:0000256" key="11">
    <source>
        <dbReference type="ARBA" id="ARBA00022989"/>
    </source>
</evidence>
<feature type="region of interest" description="Disordered" evidence="18">
    <location>
        <begin position="341"/>
        <end position="370"/>
    </location>
</feature>
<keyword evidence="12" id="KW-0072">Autophagy</keyword>
<dbReference type="GO" id="GO:0015031">
    <property type="term" value="P:protein transport"/>
    <property type="evidence" value="ECO:0007669"/>
    <property type="project" value="UniProtKB-KW"/>
</dbReference>
<feature type="domain" description="MRH" evidence="21">
    <location>
        <begin position="19"/>
        <end position="243"/>
    </location>
</feature>
<feature type="compositionally biased region" description="Basic and acidic residues" evidence="18">
    <location>
        <begin position="119"/>
        <end position="145"/>
    </location>
</feature>
<feature type="chain" id="PRO_5003395496" description="Autophagy-related protein 27" evidence="20">
    <location>
        <begin position="17"/>
        <end position="460"/>
    </location>
</feature>
<evidence type="ECO:0000256" key="6">
    <source>
        <dbReference type="ARBA" id="ARBA00013776"/>
    </source>
</evidence>
<dbReference type="GO" id="GO:0031966">
    <property type="term" value="C:mitochondrial membrane"/>
    <property type="evidence" value="ECO:0007669"/>
    <property type="project" value="UniProtKB-SubCell"/>
</dbReference>
<evidence type="ECO:0000256" key="8">
    <source>
        <dbReference type="ARBA" id="ARBA00022692"/>
    </source>
</evidence>
<dbReference type="InterPro" id="IPR044865">
    <property type="entry name" value="MRH_dom"/>
</dbReference>
<sequence>MPSISTLLLFPAAISALTFDCSHVRVGGQSFNLEKLGGPKEVHYQERNDLYISNTTFTIDICAPLERDTDSEKAKFECPSGTRVCGVERQYQGDKDPLVDKVIPIAGDFTTSHGSSRALDPKFERLKGSDSSADSDKEGLRGKLHGGEFKNKKQKAIVEFLCDEKLEGTEGFDSKEKRSATDANLYGSMGKREAEDKGDGDDKEKDPLPDLDAGKSLSFVSYKEEEDVGVLRLTWKTKYACEGAADKKPGGKKTAGWGFFTWFLIIVFLLVAAYIIFGSWLNYNRYGARGWDLIPHGDSIRDLPYIVKDVGGNIVDRLKGSGASRGGYSARHLAVATDVSDLGPLSQPTSGPLGDEQCEEDPRDEGHGVQRKYNCSSEIKSNVESTVACIFQVMQRSNGVQTLASCRRVVKAIAVVAMKHPSHVRGPSRSSTSGSGIAVMENLAEPGPASPMAIDTLVAS</sequence>
<dbReference type="GeneID" id="13399855"/>
<dbReference type="PROSITE" id="PS51914">
    <property type="entry name" value="MRH"/>
    <property type="match status" value="1"/>
</dbReference>
<dbReference type="PANTHER" id="PTHR15071">
    <property type="entry name" value="MANNOSE-6-PHOSPHATE RECEPTOR FAMILY MEMBER"/>
    <property type="match status" value="1"/>
</dbReference>
<evidence type="ECO:0000256" key="18">
    <source>
        <dbReference type="SAM" id="MobiDB-lite"/>
    </source>
</evidence>
<gene>
    <name evidence="22" type="ORF">MYCGRDRAFT_108192</name>
</gene>
<dbReference type="eggNOG" id="ENOG502S1VT">
    <property type="taxonomic scope" value="Eukaryota"/>
</dbReference>
<evidence type="ECO:0000256" key="1">
    <source>
        <dbReference type="ARBA" id="ARBA00004304"/>
    </source>
</evidence>
<dbReference type="OrthoDB" id="29460at2759"/>
<reference evidence="22 23" key="1">
    <citation type="journal article" date="2011" name="PLoS Genet.">
        <title>Finished genome of the fungal wheat pathogen Mycosphaerella graminicola reveals dispensome structure, chromosome plasticity, and stealth pathogenesis.</title>
        <authorList>
            <person name="Goodwin S.B."/>
            <person name="Ben M'barek S."/>
            <person name="Dhillon B."/>
            <person name="Wittenberg A.H.J."/>
            <person name="Crane C.F."/>
            <person name="Hane J.K."/>
            <person name="Foster A.J."/>
            <person name="Van der Lee T.A.J."/>
            <person name="Grimwood J."/>
            <person name="Aerts A."/>
            <person name="Antoniw J."/>
            <person name="Bailey A."/>
            <person name="Bluhm B."/>
            <person name="Bowler J."/>
            <person name="Bristow J."/>
            <person name="van der Burgt A."/>
            <person name="Canto-Canche B."/>
            <person name="Churchill A.C.L."/>
            <person name="Conde-Ferraez L."/>
            <person name="Cools H.J."/>
            <person name="Coutinho P.M."/>
            <person name="Csukai M."/>
            <person name="Dehal P."/>
            <person name="De Wit P."/>
            <person name="Donzelli B."/>
            <person name="van de Geest H.C."/>
            <person name="van Ham R.C.H.J."/>
            <person name="Hammond-Kosack K.E."/>
            <person name="Henrissat B."/>
            <person name="Kilian A."/>
            <person name="Kobayashi A.K."/>
            <person name="Koopmann E."/>
            <person name="Kourmpetis Y."/>
            <person name="Kuzniar A."/>
            <person name="Lindquist E."/>
            <person name="Lombard V."/>
            <person name="Maliepaard C."/>
            <person name="Martins N."/>
            <person name="Mehrabi R."/>
            <person name="Nap J.P.H."/>
            <person name="Ponomarenko A."/>
            <person name="Rudd J.J."/>
            <person name="Salamov A."/>
            <person name="Schmutz J."/>
            <person name="Schouten H.J."/>
            <person name="Shapiro H."/>
            <person name="Stergiopoulos I."/>
            <person name="Torriani S.F.F."/>
            <person name="Tu H."/>
            <person name="de Vries R.P."/>
            <person name="Waalwijk C."/>
            <person name="Ware S.B."/>
            <person name="Wiebenga A."/>
            <person name="Zwiers L.-H."/>
            <person name="Oliver R.P."/>
            <person name="Grigoriev I.V."/>
            <person name="Kema G.H.J."/>
        </authorList>
    </citation>
    <scope>NUCLEOTIDE SEQUENCE [LARGE SCALE GENOMIC DNA]</scope>
    <source>
        <strain evidence="23">CBS 115943 / IPO323</strain>
    </source>
</reference>
<protein>
    <recommendedName>
        <fullName evidence="6">Autophagy-related protein 27</fullName>
    </recommendedName>
</protein>
<evidence type="ECO:0000256" key="13">
    <source>
        <dbReference type="ARBA" id="ARBA00023034"/>
    </source>
</evidence>
<evidence type="ECO:0000256" key="5">
    <source>
        <dbReference type="ARBA" id="ARBA00005363"/>
    </source>
</evidence>
<evidence type="ECO:0000256" key="14">
    <source>
        <dbReference type="ARBA" id="ARBA00023128"/>
    </source>
</evidence>
<accession>F9X3V0</accession>
<dbReference type="EMBL" id="CM001197">
    <property type="protein sequence ID" value="EGP90040.1"/>
    <property type="molecule type" value="Genomic_DNA"/>
</dbReference>
<evidence type="ECO:0000256" key="15">
    <source>
        <dbReference type="ARBA" id="ARBA00023136"/>
    </source>
</evidence>
<evidence type="ECO:0000256" key="2">
    <source>
        <dbReference type="ARBA" id="ARBA00004358"/>
    </source>
</evidence>
<dbReference type="GO" id="GO:0000139">
    <property type="term" value="C:Golgi membrane"/>
    <property type="evidence" value="ECO:0007669"/>
    <property type="project" value="UniProtKB-SubCell"/>
</dbReference>
<dbReference type="HOGENOM" id="CLU_047751_0_0_1"/>
<dbReference type="InterPro" id="IPR018939">
    <property type="entry name" value="Autophagy-rel_prot_27"/>
</dbReference>
<comment type="subcellular location">
    <subcellularLocation>
        <location evidence="2">Cytoplasmic vesicle membrane</location>
        <topology evidence="2">Single-pass type I membrane protein</topology>
    </subcellularLocation>
    <subcellularLocation>
        <location evidence="4">Golgi apparatus membrane</location>
        <topology evidence="4">Single-pass type I membrane protein</topology>
    </subcellularLocation>
    <subcellularLocation>
        <location evidence="1">Mitochondrion membrane</location>
        <topology evidence="1">Single-pass membrane protein</topology>
    </subcellularLocation>
    <subcellularLocation>
        <location evidence="3">Preautophagosomal structure membrane</location>
        <topology evidence="3">Single-pass type I membrane protein</topology>
    </subcellularLocation>
</comment>
<keyword evidence="16" id="KW-1015">Disulfide bond</keyword>
<evidence type="ECO:0000313" key="23">
    <source>
        <dbReference type="Proteomes" id="UP000008062"/>
    </source>
</evidence>
<keyword evidence="11 19" id="KW-1133">Transmembrane helix</keyword>
<proteinExistence type="inferred from homology"/>
<dbReference type="STRING" id="336722.F9X3V0"/>